<evidence type="ECO:0000256" key="1">
    <source>
        <dbReference type="SAM" id="Phobius"/>
    </source>
</evidence>
<evidence type="ECO:0000313" key="2">
    <source>
        <dbReference type="EMBL" id="QMV16134.1"/>
    </source>
</evidence>
<sequence length="115" mass="12838">MPIAVIYIASGMLFLGAAPLPYGYYMLLRIVATVVFVWAAIVAYEKKDTVLPWVFGVYAILFNPIIKIHLPKEFWAAIDIGAGILLLTVQSKIKNRQMKALNKSRQQDALKRASA</sequence>
<reference evidence="2 3" key="1">
    <citation type="journal article" date="2020" name="J. Nat. Prod.">
        <title>Genomics-Metabolomics Profiling Disclosed Marine Vibrio spartinae 3.6 as a Producer of a New Branched Side Chain Prodigiosin.</title>
        <authorList>
            <person name="Vitale G.A."/>
            <person name="Sciarretta M."/>
            <person name="Palma Esposito F."/>
            <person name="January G.G."/>
            <person name="Giaccio M."/>
            <person name="Bunk B."/>
            <person name="Sproer C."/>
            <person name="Bajerski F."/>
            <person name="Power D."/>
            <person name="Festa C."/>
            <person name="Monti M.C."/>
            <person name="D'Auria M.V."/>
            <person name="de Pascale D."/>
        </authorList>
    </citation>
    <scope>NUCLEOTIDE SEQUENCE [LARGE SCALE GENOMIC DNA]</scope>
    <source>
        <strain evidence="2 3">3.6</strain>
    </source>
</reference>
<dbReference type="Pfam" id="PF20619">
    <property type="entry name" value="DUF6804"/>
    <property type="match status" value="1"/>
</dbReference>
<dbReference type="InterPro" id="IPR046548">
    <property type="entry name" value="DUF6804"/>
</dbReference>
<evidence type="ECO:0000313" key="3">
    <source>
        <dbReference type="Proteomes" id="UP000515264"/>
    </source>
</evidence>
<protein>
    <submittedName>
        <fullName evidence="2">Uncharacterized protein</fullName>
    </submittedName>
</protein>
<feature type="transmembrane region" description="Helical" evidence="1">
    <location>
        <begin position="74"/>
        <end position="93"/>
    </location>
</feature>
<keyword evidence="3" id="KW-1185">Reference proteome</keyword>
<organism evidence="2 3">
    <name type="scientific">Vibrio spartinae</name>
    <dbReference type="NCBI Taxonomy" id="1918945"/>
    <lineage>
        <taxon>Bacteria</taxon>
        <taxon>Pseudomonadati</taxon>
        <taxon>Pseudomonadota</taxon>
        <taxon>Gammaproteobacteria</taxon>
        <taxon>Vibrionales</taxon>
        <taxon>Vibrionaceae</taxon>
        <taxon>Vibrio</taxon>
    </lineage>
</organism>
<dbReference type="RefSeq" id="WP_182288923.1">
    <property type="nucleotide sequence ID" value="NZ_CP046269.1"/>
</dbReference>
<name>A0ABX6R3X9_9VIBR</name>
<proteinExistence type="predicted"/>
<keyword evidence="1" id="KW-1133">Transmembrane helix</keyword>
<feature type="transmembrane region" description="Helical" evidence="1">
    <location>
        <begin position="50"/>
        <end position="68"/>
    </location>
</feature>
<dbReference type="EMBL" id="CP046269">
    <property type="protein sequence ID" value="QMV16134.1"/>
    <property type="molecule type" value="Genomic_DNA"/>
</dbReference>
<dbReference type="Proteomes" id="UP000515264">
    <property type="component" value="Chromosome 2"/>
</dbReference>
<gene>
    <name evidence="2" type="ORF">Vspart_03519</name>
</gene>
<feature type="transmembrane region" description="Helical" evidence="1">
    <location>
        <begin position="22"/>
        <end position="43"/>
    </location>
</feature>
<keyword evidence="1" id="KW-0812">Transmembrane</keyword>
<accession>A0ABX6R3X9</accession>
<keyword evidence="1" id="KW-0472">Membrane</keyword>